<proteinExistence type="inferred from homology"/>
<comment type="subcellular location">
    <subcellularLocation>
        <location evidence="4">Cytoplasm</location>
    </subcellularLocation>
    <subcellularLocation>
        <location evidence="4">Cell membrane</location>
        <topology evidence="4">Peripheral membrane protein</topology>
        <orientation evidence="4">Cytoplasmic side</orientation>
    </subcellularLocation>
</comment>
<evidence type="ECO:0000256" key="1">
    <source>
        <dbReference type="ARBA" id="ARBA00022475"/>
    </source>
</evidence>
<dbReference type="NCBIfam" id="NF001248">
    <property type="entry name" value="PRK00218.1-4"/>
    <property type="match status" value="1"/>
</dbReference>
<dbReference type="GO" id="GO:0005886">
    <property type="term" value="C:plasma membrane"/>
    <property type="evidence" value="ECO:0007669"/>
    <property type="project" value="UniProtKB-SubCell"/>
</dbReference>
<dbReference type="EMBL" id="CP011787">
    <property type="protein sequence ID" value="AKZ65962.1"/>
    <property type="molecule type" value="Genomic_DNA"/>
</dbReference>
<dbReference type="InterPro" id="IPR007451">
    <property type="entry name" value="HflD"/>
</dbReference>
<gene>
    <name evidence="5" type="primary">hflD]</name>
    <name evidence="4" type="synonym">hflD</name>
    <name evidence="5" type="ORF">AB162_371</name>
</gene>
<keyword evidence="2 4" id="KW-0963">Cytoplasm</keyword>
<dbReference type="HAMAP" id="MF_00695">
    <property type="entry name" value="HflD_protein"/>
    <property type="match status" value="1"/>
</dbReference>
<dbReference type="PATRIC" id="fig|186490.8.peg.350"/>
<evidence type="ECO:0000256" key="3">
    <source>
        <dbReference type="ARBA" id="ARBA00023136"/>
    </source>
</evidence>
<name>A0A0K2BL91_9GAMM</name>
<dbReference type="SUPFAM" id="SSF101322">
    <property type="entry name" value="YcfC-like"/>
    <property type="match status" value="1"/>
</dbReference>
<dbReference type="OrthoDB" id="9788031at2"/>
<dbReference type="RefSeq" id="WP_053096970.1">
    <property type="nucleotide sequence ID" value="NZ_CP011787.1"/>
</dbReference>
<dbReference type="Proteomes" id="UP000056466">
    <property type="component" value="Chromosome"/>
</dbReference>
<keyword evidence="6" id="KW-1185">Reference proteome</keyword>
<evidence type="ECO:0000313" key="6">
    <source>
        <dbReference type="Proteomes" id="UP000056466"/>
    </source>
</evidence>
<dbReference type="GO" id="GO:0005737">
    <property type="term" value="C:cytoplasm"/>
    <property type="evidence" value="ECO:0007669"/>
    <property type="project" value="UniProtKB-SubCell"/>
</dbReference>
<evidence type="ECO:0000313" key="5">
    <source>
        <dbReference type="EMBL" id="AKZ65962.1"/>
    </source>
</evidence>
<organism evidence="5 6">
    <name type="scientific">Candidatus Palibaumannia cicadellinicola</name>
    <dbReference type="NCBI Taxonomy" id="186490"/>
    <lineage>
        <taxon>Bacteria</taxon>
        <taxon>Pseudomonadati</taxon>
        <taxon>Pseudomonadota</taxon>
        <taxon>Gammaproteobacteria</taxon>
        <taxon>Candidatus Palibaumannia</taxon>
    </lineage>
</organism>
<dbReference type="InterPro" id="IPR035932">
    <property type="entry name" value="HflD-like_sf"/>
</dbReference>
<dbReference type="NCBIfam" id="NF001246">
    <property type="entry name" value="PRK00218.1-2"/>
    <property type="match status" value="1"/>
</dbReference>
<dbReference type="Gene3D" id="1.10.3890.10">
    <property type="entry name" value="HflD-like"/>
    <property type="match status" value="1"/>
</dbReference>
<dbReference type="KEGG" id="bcig:AB162_371"/>
<comment type="similarity">
    <text evidence="4">Belongs to the HflD family.</text>
</comment>
<keyword evidence="1 4" id="KW-1003">Cell membrane</keyword>
<accession>A0A0K2BL91</accession>
<keyword evidence="3 4" id="KW-0472">Membrane</keyword>
<protein>
    <recommendedName>
        <fullName evidence="4">High frequency lysogenization protein HflD homolog</fullName>
    </recommendedName>
</protein>
<evidence type="ECO:0000256" key="4">
    <source>
        <dbReference type="HAMAP-Rule" id="MF_00695"/>
    </source>
</evidence>
<dbReference type="PANTHER" id="PTHR38100:SF1">
    <property type="entry name" value="HIGH FREQUENCY LYSOGENIZATION PROTEIN HFLD"/>
    <property type="match status" value="1"/>
</dbReference>
<reference evidence="5 6" key="1">
    <citation type="submission" date="2015-06" db="EMBL/GenBank/DDBJ databases">
        <title>Lineage-specific patterns of genome deterioration in obligate symbionts.</title>
        <authorList>
            <person name="Bennett G.M."/>
            <person name="McCutcheon J.P."/>
            <person name="McDonald B.R."/>
            <person name="Moran N.A."/>
        </authorList>
    </citation>
    <scope>NUCLEOTIDE SEQUENCE [LARGE SCALE GENOMIC DNA]</scope>
    <source>
        <strain evidence="5 6">B-GSS</strain>
    </source>
</reference>
<dbReference type="Pfam" id="PF04356">
    <property type="entry name" value="DUF489"/>
    <property type="match status" value="1"/>
</dbReference>
<evidence type="ECO:0000256" key="2">
    <source>
        <dbReference type="ARBA" id="ARBA00022490"/>
    </source>
</evidence>
<dbReference type="AlphaFoldDB" id="A0A0K2BL91"/>
<sequence length="209" mass="23423">MAKNYVDITLALAGVCQSARLVQQLAYYSKCDEHQLRILLHSILDRHPSSVLSVYSDALVNLKIGLETLQKVLSLSTREELSAELARYTLGLIVLERKLHCNIQAKNKLSLYISELEQKILNFDILSETVVSAISDIYMEVISPLGLRIKVTGTPTILKNSHIQNKVRAVLLAGIRSAVLWQQVGGGRLQLMFSRNHLFAQTKQLLLQC</sequence>
<dbReference type="PANTHER" id="PTHR38100">
    <property type="entry name" value="HIGH FREQUENCY LYSOGENIZATION PROTEIN HFLD"/>
    <property type="match status" value="1"/>
</dbReference>